<dbReference type="AlphaFoldDB" id="A0AA38P0I3"/>
<name>A0AA38P0I3_9AGAR</name>
<keyword evidence="2" id="KW-1185">Reference proteome</keyword>
<evidence type="ECO:0000313" key="2">
    <source>
        <dbReference type="Proteomes" id="UP001163846"/>
    </source>
</evidence>
<reference evidence="1" key="1">
    <citation type="submission" date="2022-08" db="EMBL/GenBank/DDBJ databases">
        <authorList>
            <consortium name="DOE Joint Genome Institute"/>
            <person name="Min B."/>
            <person name="Riley R."/>
            <person name="Sierra-Patev S."/>
            <person name="Naranjo-Ortiz M."/>
            <person name="Looney B."/>
            <person name="Konkel Z."/>
            <person name="Slot J.C."/>
            <person name="Sakamoto Y."/>
            <person name="Steenwyk J.L."/>
            <person name="Rokas A."/>
            <person name="Carro J."/>
            <person name="Camarero S."/>
            <person name="Ferreira P."/>
            <person name="Molpeceres G."/>
            <person name="Ruiz-Duenas F.J."/>
            <person name="Serrano A."/>
            <person name="Henrissat B."/>
            <person name="Drula E."/>
            <person name="Hughes K.W."/>
            <person name="Mata J.L."/>
            <person name="Ishikawa N.K."/>
            <person name="Vargas-Isla R."/>
            <person name="Ushijima S."/>
            <person name="Smith C.A."/>
            <person name="Ahrendt S."/>
            <person name="Andreopoulos W."/>
            <person name="He G."/>
            <person name="Labutti K."/>
            <person name="Lipzen A."/>
            <person name="Ng V."/>
            <person name="Sandor L."/>
            <person name="Barry K."/>
            <person name="Martinez A.T."/>
            <person name="Xiao Y."/>
            <person name="Gibbons J.G."/>
            <person name="Terashima K."/>
            <person name="Hibbett D.S."/>
            <person name="Grigoriev I.V."/>
        </authorList>
    </citation>
    <scope>NUCLEOTIDE SEQUENCE</scope>
    <source>
        <strain evidence="1">TFB9207</strain>
    </source>
</reference>
<dbReference type="EMBL" id="MU806589">
    <property type="protein sequence ID" value="KAJ3834052.1"/>
    <property type="molecule type" value="Genomic_DNA"/>
</dbReference>
<sequence length="146" mass="16673">MTYSPAKLKTISSPTTSPNSYSFPSMLLLKATNSTSASCLRMLLTLICFVVAGHCKSWGNPRVSIQQSCCQRTTYNANLIRREIMNNAIEDVDKKVKRAHYETNIQYFKAYLDELRTGIPSDADCEQNWQLEVNMLNLMMFGKEMR</sequence>
<evidence type="ECO:0000313" key="1">
    <source>
        <dbReference type="EMBL" id="KAJ3834052.1"/>
    </source>
</evidence>
<dbReference type="Proteomes" id="UP001163846">
    <property type="component" value="Unassembled WGS sequence"/>
</dbReference>
<proteinExistence type="predicted"/>
<accession>A0AA38P0I3</accession>
<gene>
    <name evidence="1" type="ORF">F5878DRAFT_645439</name>
</gene>
<comment type="caution">
    <text evidence="1">The sequence shown here is derived from an EMBL/GenBank/DDBJ whole genome shotgun (WGS) entry which is preliminary data.</text>
</comment>
<protein>
    <submittedName>
        <fullName evidence="1">Uncharacterized protein</fullName>
    </submittedName>
</protein>
<organism evidence="1 2">
    <name type="scientific">Lentinula raphanica</name>
    <dbReference type="NCBI Taxonomy" id="153919"/>
    <lineage>
        <taxon>Eukaryota</taxon>
        <taxon>Fungi</taxon>
        <taxon>Dikarya</taxon>
        <taxon>Basidiomycota</taxon>
        <taxon>Agaricomycotina</taxon>
        <taxon>Agaricomycetes</taxon>
        <taxon>Agaricomycetidae</taxon>
        <taxon>Agaricales</taxon>
        <taxon>Marasmiineae</taxon>
        <taxon>Omphalotaceae</taxon>
        <taxon>Lentinula</taxon>
    </lineage>
</organism>